<evidence type="ECO:0000313" key="2">
    <source>
        <dbReference type="EMBL" id="PPS02175.1"/>
    </source>
</evidence>
<dbReference type="AlphaFoldDB" id="A0A2P5XFR2"/>
<evidence type="ECO:0000256" key="1">
    <source>
        <dbReference type="SAM" id="MobiDB-lite"/>
    </source>
</evidence>
<evidence type="ECO:0000313" key="3">
    <source>
        <dbReference type="Proteomes" id="UP000239757"/>
    </source>
</evidence>
<reference evidence="2 3" key="1">
    <citation type="submission" date="2015-01" db="EMBL/GenBank/DDBJ databases">
        <title>Genome of allotetraploid Gossypium barbadense reveals genomic plasticity and fiber elongation in cotton evolution.</title>
        <authorList>
            <person name="Chen X."/>
            <person name="Liu X."/>
            <person name="Zhao B."/>
            <person name="Zheng H."/>
            <person name="Hu Y."/>
            <person name="Lu G."/>
            <person name="Yang C."/>
            <person name="Chen J."/>
            <person name="Shan C."/>
            <person name="Zhang L."/>
            <person name="Zhou Y."/>
            <person name="Wang L."/>
            <person name="Guo W."/>
            <person name="Bai Y."/>
            <person name="Ruan J."/>
            <person name="Shangguan X."/>
            <person name="Mao Y."/>
            <person name="Jiang J."/>
            <person name="Zhu Y."/>
            <person name="Lei J."/>
            <person name="Kang H."/>
            <person name="Chen S."/>
            <person name="He X."/>
            <person name="Wang R."/>
            <person name="Wang Y."/>
            <person name="Chen J."/>
            <person name="Wang L."/>
            <person name="Yu S."/>
            <person name="Wang B."/>
            <person name="Wei J."/>
            <person name="Song S."/>
            <person name="Lu X."/>
            <person name="Gao Z."/>
            <person name="Gu W."/>
            <person name="Deng X."/>
            <person name="Ma D."/>
            <person name="Wang S."/>
            <person name="Liang W."/>
            <person name="Fang L."/>
            <person name="Cai C."/>
            <person name="Zhu X."/>
            <person name="Zhou B."/>
            <person name="Zhang Y."/>
            <person name="Chen Z."/>
            <person name="Xu S."/>
            <person name="Zhu R."/>
            <person name="Wang S."/>
            <person name="Zhang T."/>
            <person name="Zhao G."/>
        </authorList>
    </citation>
    <scope>NUCLEOTIDE SEQUENCE [LARGE SCALE GENOMIC DNA]</scope>
    <source>
        <strain evidence="3">cv. Xinhai21</strain>
        <tissue evidence="2">Leaf</tissue>
    </source>
</reference>
<dbReference type="OrthoDB" id="10512357at2759"/>
<dbReference type="EMBL" id="KZ664968">
    <property type="protein sequence ID" value="PPS02175.1"/>
    <property type="molecule type" value="Genomic_DNA"/>
</dbReference>
<feature type="region of interest" description="Disordered" evidence="1">
    <location>
        <begin position="46"/>
        <end position="71"/>
    </location>
</feature>
<name>A0A2P5XFR2_GOSBA</name>
<accession>A0A2P5XFR2</accession>
<proteinExistence type="predicted"/>
<gene>
    <name evidence="2" type="ORF">GOBAR_AA18485</name>
</gene>
<sequence>MCRRVGVVIDPEESTCPPKGVLNDIIIEWFYNQHTIRMERKNEQVAAHREYTRDHGLPKPMEEPQSSKLDE</sequence>
<dbReference type="Proteomes" id="UP000239757">
    <property type="component" value="Unassembled WGS sequence"/>
</dbReference>
<organism evidence="2 3">
    <name type="scientific">Gossypium barbadense</name>
    <name type="common">Sea Island cotton</name>
    <name type="synonym">Hibiscus barbadensis</name>
    <dbReference type="NCBI Taxonomy" id="3634"/>
    <lineage>
        <taxon>Eukaryota</taxon>
        <taxon>Viridiplantae</taxon>
        <taxon>Streptophyta</taxon>
        <taxon>Embryophyta</taxon>
        <taxon>Tracheophyta</taxon>
        <taxon>Spermatophyta</taxon>
        <taxon>Magnoliopsida</taxon>
        <taxon>eudicotyledons</taxon>
        <taxon>Gunneridae</taxon>
        <taxon>Pentapetalae</taxon>
        <taxon>rosids</taxon>
        <taxon>malvids</taxon>
        <taxon>Malvales</taxon>
        <taxon>Malvaceae</taxon>
        <taxon>Malvoideae</taxon>
        <taxon>Gossypium</taxon>
    </lineage>
</organism>
<protein>
    <submittedName>
        <fullName evidence="2">Uncharacterized protein</fullName>
    </submittedName>
</protein>
<feature type="compositionally biased region" description="Basic and acidic residues" evidence="1">
    <location>
        <begin position="46"/>
        <end position="62"/>
    </location>
</feature>